<feature type="domain" description="Outer membrane lipoprotein BamD-like" evidence="5">
    <location>
        <begin position="34"/>
        <end position="210"/>
    </location>
</feature>
<reference evidence="6" key="2">
    <citation type="journal article" date="2021" name="PeerJ">
        <title>Extensive microbial diversity within the chicken gut microbiome revealed by metagenomics and culture.</title>
        <authorList>
            <person name="Gilroy R."/>
            <person name="Ravi A."/>
            <person name="Getino M."/>
            <person name="Pursley I."/>
            <person name="Horton D.L."/>
            <person name="Alikhan N.F."/>
            <person name="Baker D."/>
            <person name="Gharbi K."/>
            <person name="Hall N."/>
            <person name="Watson M."/>
            <person name="Adriaenssens E.M."/>
            <person name="Foster-Nyarko E."/>
            <person name="Jarju S."/>
            <person name="Secka A."/>
            <person name="Antonio M."/>
            <person name="Oren A."/>
            <person name="Chaudhuri R.R."/>
            <person name="La Ragione R."/>
            <person name="Hildebrand F."/>
            <person name="Pallen M.J."/>
        </authorList>
    </citation>
    <scope>NUCLEOTIDE SEQUENCE</scope>
    <source>
        <strain evidence="6">B3-1481</strain>
    </source>
</reference>
<protein>
    <submittedName>
        <fullName evidence="6">Outer membrane protein assembly factor BamD</fullName>
    </submittedName>
</protein>
<dbReference type="InterPro" id="IPR017689">
    <property type="entry name" value="BamD"/>
</dbReference>
<feature type="signal peptide" evidence="4">
    <location>
        <begin position="1"/>
        <end position="17"/>
    </location>
</feature>
<feature type="chain" id="PRO_5039501501" evidence="4">
    <location>
        <begin position="18"/>
        <end position="266"/>
    </location>
</feature>
<dbReference type="SUPFAM" id="SSF48452">
    <property type="entry name" value="TPR-like"/>
    <property type="match status" value="1"/>
</dbReference>
<evidence type="ECO:0000256" key="4">
    <source>
        <dbReference type="SAM" id="SignalP"/>
    </source>
</evidence>
<dbReference type="PROSITE" id="PS51257">
    <property type="entry name" value="PROKAR_LIPOPROTEIN"/>
    <property type="match status" value="1"/>
</dbReference>
<dbReference type="Pfam" id="PF13525">
    <property type="entry name" value="YfiO"/>
    <property type="match status" value="1"/>
</dbReference>
<sequence>MKIYRIIAGVAVTLALAAGCKSQYDILLESNDVDAKYAAAFQYYNEGKYTRAASLFESLAMLTNGTERADTVQFYWALSNYSYGAYPTAEANFQSFLDNFPRSPFAENAEFLHVDCLYRATLRYELDQTPTYTAISAISEYILSHPEGANTDICRHMLEELNARLDKKAFENARLYYDMEDYLASRVAFRNILKDDADNIYREDILYYSAMSSYKYADLSVRSKQKERFLTFMDDYLNFIGEYPESHYRRELDRLYERAREKNETL</sequence>
<keyword evidence="2" id="KW-0472">Membrane</keyword>
<evidence type="ECO:0000256" key="3">
    <source>
        <dbReference type="ARBA" id="ARBA00023237"/>
    </source>
</evidence>
<evidence type="ECO:0000256" key="1">
    <source>
        <dbReference type="ARBA" id="ARBA00022729"/>
    </source>
</evidence>
<organism evidence="6 7">
    <name type="scientific">Candidatus Cryptobacteroides avistercoris</name>
    <dbReference type="NCBI Taxonomy" id="2840758"/>
    <lineage>
        <taxon>Bacteria</taxon>
        <taxon>Pseudomonadati</taxon>
        <taxon>Bacteroidota</taxon>
        <taxon>Bacteroidia</taxon>
        <taxon>Bacteroidales</taxon>
        <taxon>Candidatus Cryptobacteroides</taxon>
    </lineage>
</organism>
<keyword evidence="3" id="KW-0998">Cell outer membrane</keyword>
<dbReference type="Proteomes" id="UP000823769">
    <property type="component" value="Unassembled WGS sequence"/>
</dbReference>
<reference evidence="6" key="1">
    <citation type="submission" date="2020-10" db="EMBL/GenBank/DDBJ databases">
        <authorList>
            <person name="Gilroy R."/>
        </authorList>
    </citation>
    <scope>NUCLEOTIDE SEQUENCE</scope>
    <source>
        <strain evidence="6">B3-1481</strain>
    </source>
</reference>
<proteinExistence type="predicted"/>
<accession>A0A9D9IX70</accession>
<dbReference type="InterPro" id="IPR039565">
    <property type="entry name" value="BamD-like"/>
</dbReference>
<evidence type="ECO:0000313" key="7">
    <source>
        <dbReference type="Proteomes" id="UP000823769"/>
    </source>
</evidence>
<dbReference type="AlphaFoldDB" id="A0A9D9IX70"/>
<dbReference type="InterPro" id="IPR011990">
    <property type="entry name" value="TPR-like_helical_dom_sf"/>
</dbReference>
<evidence type="ECO:0000313" key="6">
    <source>
        <dbReference type="EMBL" id="MBO8480060.1"/>
    </source>
</evidence>
<comment type="caution">
    <text evidence="6">The sequence shown here is derived from an EMBL/GenBank/DDBJ whole genome shotgun (WGS) entry which is preliminary data.</text>
</comment>
<keyword evidence="1 4" id="KW-0732">Signal</keyword>
<evidence type="ECO:0000256" key="2">
    <source>
        <dbReference type="ARBA" id="ARBA00023136"/>
    </source>
</evidence>
<dbReference type="EMBL" id="JADILW010000043">
    <property type="protein sequence ID" value="MBO8480060.1"/>
    <property type="molecule type" value="Genomic_DNA"/>
</dbReference>
<dbReference type="NCBIfam" id="TIGR03302">
    <property type="entry name" value="OM_YfiO"/>
    <property type="match status" value="1"/>
</dbReference>
<gene>
    <name evidence="6" type="primary">bamD</name>
    <name evidence="6" type="ORF">IAB76_02980</name>
</gene>
<name>A0A9D9IX70_9BACT</name>
<evidence type="ECO:0000259" key="5">
    <source>
        <dbReference type="Pfam" id="PF13525"/>
    </source>
</evidence>
<dbReference type="Gene3D" id="1.25.40.10">
    <property type="entry name" value="Tetratricopeptide repeat domain"/>
    <property type="match status" value="1"/>
</dbReference>